<dbReference type="Pfam" id="PF13377">
    <property type="entry name" value="Peripla_BP_3"/>
    <property type="match status" value="1"/>
</dbReference>
<name>A0A367FIT8_9ACTN</name>
<evidence type="ECO:0000256" key="1">
    <source>
        <dbReference type="ARBA" id="ARBA00023015"/>
    </source>
</evidence>
<dbReference type="Pfam" id="PF00356">
    <property type="entry name" value="LacI"/>
    <property type="match status" value="1"/>
</dbReference>
<keyword evidence="3" id="KW-0804">Transcription</keyword>
<dbReference type="GO" id="GO:0000976">
    <property type="term" value="F:transcription cis-regulatory region binding"/>
    <property type="evidence" value="ECO:0007669"/>
    <property type="project" value="TreeGrafter"/>
</dbReference>
<evidence type="ECO:0000256" key="3">
    <source>
        <dbReference type="ARBA" id="ARBA00023163"/>
    </source>
</evidence>
<evidence type="ECO:0000313" key="6">
    <source>
        <dbReference type="Proteomes" id="UP000253094"/>
    </source>
</evidence>
<dbReference type="GO" id="GO:0003700">
    <property type="term" value="F:DNA-binding transcription factor activity"/>
    <property type="evidence" value="ECO:0007669"/>
    <property type="project" value="TreeGrafter"/>
</dbReference>
<comment type="caution">
    <text evidence="5">The sequence shown here is derived from an EMBL/GenBank/DDBJ whole genome shotgun (WGS) entry which is preliminary data.</text>
</comment>
<dbReference type="AlphaFoldDB" id="A0A367FIT8"/>
<evidence type="ECO:0000313" key="5">
    <source>
        <dbReference type="EMBL" id="RCG30224.1"/>
    </source>
</evidence>
<dbReference type="OrthoDB" id="3226810at2"/>
<dbReference type="Proteomes" id="UP000253094">
    <property type="component" value="Unassembled WGS sequence"/>
</dbReference>
<dbReference type="InterPro" id="IPR010982">
    <property type="entry name" value="Lambda_DNA-bd_dom_sf"/>
</dbReference>
<sequence length="348" mass="37057">MSERSLVTLEDVAQAAGVSPATVSRVLNNTAAVRADMRERVLAAATSLAYTPNSHAQALARATSQVVGVICHDIGDPYFAGIIRGVMRMASEHDLHVTLGSTFGDQEREIAYVGMMRGQRARAILLIGSGFEDAAWQEAMGRELDRYVATGGRVTAVSRHRGLHVDAVLPQNRTGAAELARAMVELGHREFAVLSGPATLTTAADRLAGFRDGLARAGIELRPDQVVEGAFNRDGGYAAATELIRRGLRATCLFAATDLMAVGVLAALRNHGLSVPDDVSLTGFDDIPLVQDLTPPLTTVALPLEEVGRRAMAMALRRGTTTRNRVERVQGRVVLRASTAPPPPSGRP</sequence>
<keyword evidence="6" id="KW-1185">Reference proteome</keyword>
<dbReference type="PANTHER" id="PTHR30146:SF153">
    <property type="entry name" value="LACTOSE OPERON REPRESSOR"/>
    <property type="match status" value="1"/>
</dbReference>
<dbReference type="Gene3D" id="1.10.260.40">
    <property type="entry name" value="lambda repressor-like DNA-binding domains"/>
    <property type="match status" value="1"/>
</dbReference>
<dbReference type="CDD" id="cd01392">
    <property type="entry name" value="HTH_LacI"/>
    <property type="match status" value="1"/>
</dbReference>
<dbReference type="EMBL" id="QOIL01000008">
    <property type="protein sequence ID" value="RCG30224.1"/>
    <property type="molecule type" value="Genomic_DNA"/>
</dbReference>
<dbReference type="PROSITE" id="PS50932">
    <property type="entry name" value="HTH_LACI_2"/>
    <property type="match status" value="1"/>
</dbReference>
<gene>
    <name evidence="5" type="ORF">DQ384_15870</name>
</gene>
<dbReference type="RefSeq" id="WP_114029589.1">
    <property type="nucleotide sequence ID" value="NZ_QOIL01000008.1"/>
</dbReference>
<dbReference type="CDD" id="cd06267">
    <property type="entry name" value="PBP1_LacI_sugar_binding-like"/>
    <property type="match status" value="1"/>
</dbReference>
<organism evidence="5 6">
    <name type="scientific">Sphaerisporangium album</name>
    <dbReference type="NCBI Taxonomy" id="509200"/>
    <lineage>
        <taxon>Bacteria</taxon>
        <taxon>Bacillati</taxon>
        <taxon>Actinomycetota</taxon>
        <taxon>Actinomycetes</taxon>
        <taxon>Streptosporangiales</taxon>
        <taxon>Streptosporangiaceae</taxon>
        <taxon>Sphaerisporangium</taxon>
    </lineage>
</organism>
<evidence type="ECO:0000259" key="4">
    <source>
        <dbReference type="PROSITE" id="PS50932"/>
    </source>
</evidence>
<dbReference type="SUPFAM" id="SSF53822">
    <property type="entry name" value="Periplasmic binding protein-like I"/>
    <property type="match status" value="1"/>
</dbReference>
<dbReference type="InterPro" id="IPR000843">
    <property type="entry name" value="HTH_LacI"/>
</dbReference>
<dbReference type="PROSITE" id="PS00356">
    <property type="entry name" value="HTH_LACI_1"/>
    <property type="match status" value="1"/>
</dbReference>
<keyword evidence="1" id="KW-0805">Transcription regulation</keyword>
<reference evidence="5 6" key="1">
    <citation type="submission" date="2018-06" db="EMBL/GenBank/DDBJ databases">
        <title>Sphaerisporangium craniellae sp. nov., isolated from a marine sponge in the South China Sea.</title>
        <authorList>
            <person name="Li L."/>
        </authorList>
    </citation>
    <scope>NUCLEOTIDE SEQUENCE [LARGE SCALE GENOMIC DNA]</scope>
    <source>
        <strain evidence="5 6">CCTCC AA 208026</strain>
    </source>
</reference>
<dbReference type="Gene3D" id="3.40.50.2300">
    <property type="match status" value="2"/>
</dbReference>
<proteinExistence type="predicted"/>
<dbReference type="PRINTS" id="PR00036">
    <property type="entry name" value="HTHLACI"/>
</dbReference>
<dbReference type="InterPro" id="IPR046335">
    <property type="entry name" value="LacI/GalR-like_sensor"/>
</dbReference>
<accession>A0A367FIT8</accession>
<dbReference type="InterPro" id="IPR028082">
    <property type="entry name" value="Peripla_BP_I"/>
</dbReference>
<dbReference type="PANTHER" id="PTHR30146">
    <property type="entry name" value="LACI-RELATED TRANSCRIPTIONAL REPRESSOR"/>
    <property type="match status" value="1"/>
</dbReference>
<dbReference type="SUPFAM" id="SSF47413">
    <property type="entry name" value="lambda repressor-like DNA-binding domains"/>
    <property type="match status" value="1"/>
</dbReference>
<keyword evidence="2" id="KW-0238">DNA-binding</keyword>
<feature type="domain" description="HTH lacI-type" evidence="4">
    <location>
        <begin position="7"/>
        <end position="61"/>
    </location>
</feature>
<protein>
    <submittedName>
        <fullName evidence="5">LacI family transcriptional regulator</fullName>
    </submittedName>
</protein>
<dbReference type="SMART" id="SM00354">
    <property type="entry name" value="HTH_LACI"/>
    <property type="match status" value="1"/>
</dbReference>
<evidence type="ECO:0000256" key="2">
    <source>
        <dbReference type="ARBA" id="ARBA00023125"/>
    </source>
</evidence>